<dbReference type="Proteomes" id="UP000016930">
    <property type="component" value="Unassembled WGS sequence"/>
</dbReference>
<organism evidence="1 2">
    <name type="scientific">Ceriporiopsis subvermispora (strain B)</name>
    <name type="common">White-rot fungus</name>
    <name type="synonym">Gelatoporia subvermispora</name>
    <dbReference type="NCBI Taxonomy" id="914234"/>
    <lineage>
        <taxon>Eukaryota</taxon>
        <taxon>Fungi</taxon>
        <taxon>Dikarya</taxon>
        <taxon>Basidiomycota</taxon>
        <taxon>Agaricomycotina</taxon>
        <taxon>Agaricomycetes</taxon>
        <taxon>Polyporales</taxon>
        <taxon>Gelatoporiaceae</taxon>
        <taxon>Gelatoporia</taxon>
    </lineage>
</organism>
<proteinExistence type="predicted"/>
<name>M2R6F8_CERS8</name>
<dbReference type="HOGENOM" id="CLU_1686346_0_0_1"/>
<evidence type="ECO:0000313" key="1">
    <source>
        <dbReference type="EMBL" id="EMD33757.1"/>
    </source>
</evidence>
<dbReference type="EMBL" id="KB445805">
    <property type="protein sequence ID" value="EMD33757.1"/>
    <property type="molecule type" value="Genomic_DNA"/>
</dbReference>
<gene>
    <name evidence="1" type="ORF">CERSUDRAFT_98308</name>
</gene>
<dbReference type="AlphaFoldDB" id="M2R6F8"/>
<sequence>MEPITPFPILRAFSLPSSPPLSPLNSNPGNHDSEYESDIRCIASRKSGQLAMLRHQMLAIDRRIDALFTDFMQLGRREHIEGTILRPRSVTSGEAEMLRRYGREHYKRVSWLIHAQLINMAATVYNLHESSAHRRRFEQVSQKMSMVLWMVNSSPA</sequence>
<reference evidence="1 2" key="1">
    <citation type="journal article" date="2012" name="Proc. Natl. Acad. Sci. U.S.A.">
        <title>Comparative genomics of Ceriporiopsis subvermispora and Phanerochaete chrysosporium provide insight into selective ligninolysis.</title>
        <authorList>
            <person name="Fernandez-Fueyo E."/>
            <person name="Ruiz-Duenas F.J."/>
            <person name="Ferreira P."/>
            <person name="Floudas D."/>
            <person name="Hibbett D.S."/>
            <person name="Canessa P."/>
            <person name="Larrondo L.F."/>
            <person name="James T.Y."/>
            <person name="Seelenfreund D."/>
            <person name="Lobos S."/>
            <person name="Polanco R."/>
            <person name="Tello M."/>
            <person name="Honda Y."/>
            <person name="Watanabe T."/>
            <person name="Watanabe T."/>
            <person name="Ryu J.S."/>
            <person name="Kubicek C.P."/>
            <person name="Schmoll M."/>
            <person name="Gaskell J."/>
            <person name="Hammel K.E."/>
            <person name="St John F.J."/>
            <person name="Vanden Wymelenberg A."/>
            <person name="Sabat G."/>
            <person name="Splinter BonDurant S."/>
            <person name="Syed K."/>
            <person name="Yadav J.S."/>
            <person name="Doddapaneni H."/>
            <person name="Subramanian V."/>
            <person name="Lavin J.L."/>
            <person name="Oguiza J.A."/>
            <person name="Perez G."/>
            <person name="Pisabarro A.G."/>
            <person name="Ramirez L."/>
            <person name="Santoyo F."/>
            <person name="Master E."/>
            <person name="Coutinho P.M."/>
            <person name="Henrissat B."/>
            <person name="Lombard V."/>
            <person name="Magnuson J.K."/>
            <person name="Kuees U."/>
            <person name="Hori C."/>
            <person name="Igarashi K."/>
            <person name="Samejima M."/>
            <person name="Held B.W."/>
            <person name="Barry K.W."/>
            <person name="LaButti K.M."/>
            <person name="Lapidus A."/>
            <person name="Lindquist E.A."/>
            <person name="Lucas S.M."/>
            <person name="Riley R."/>
            <person name="Salamov A.A."/>
            <person name="Hoffmeister D."/>
            <person name="Schwenk D."/>
            <person name="Hadar Y."/>
            <person name="Yarden O."/>
            <person name="de Vries R.P."/>
            <person name="Wiebenga A."/>
            <person name="Stenlid J."/>
            <person name="Eastwood D."/>
            <person name="Grigoriev I.V."/>
            <person name="Berka R.M."/>
            <person name="Blanchette R.A."/>
            <person name="Kersten P."/>
            <person name="Martinez A.T."/>
            <person name="Vicuna R."/>
            <person name="Cullen D."/>
        </authorList>
    </citation>
    <scope>NUCLEOTIDE SEQUENCE [LARGE SCALE GENOMIC DNA]</scope>
    <source>
        <strain evidence="1 2">B</strain>
    </source>
</reference>
<accession>M2R6F8</accession>
<evidence type="ECO:0000313" key="2">
    <source>
        <dbReference type="Proteomes" id="UP000016930"/>
    </source>
</evidence>
<keyword evidence="2" id="KW-1185">Reference proteome</keyword>
<protein>
    <submittedName>
        <fullName evidence="1">Uncharacterized protein</fullName>
    </submittedName>
</protein>